<comment type="caution">
    <text evidence="1">The sequence shown here is derived from an EMBL/GenBank/DDBJ whole genome shotgun (WGS) entry which is preliminary data.</text>
</comment>
<dbReference type="Proteomes" id="UP001500101">
    <property type="component" value="Unassembled WGS sequence"/>
</dbReference>
<proteinExistence type="predicted"/>
<gene>
    <name evidence="1" type="ORF">GCM10022216_01190</name>
</gene>
<reference evidence="2" key="1">
    <citation type="journal article" date="2019" name="Int. J. Syst. Evol. Microbiol.">
        <title>The Global Catalogue of Microorganisms (GCM) 10K type strain sequencing project: providing services to taxonomists for standard genome sequencing and annotation.</title>
        <authorList>
            <consortium name="The Broad Institute Genomics Platform"/>
            <consortium name="The Broad Institute Genome Sequencing Center for Infectious Disease"/>
            <person name="Wu L."/>
            <person name="Ma J."/>
        </authorList>
    </citation>
    <scope>NUCLEOTIDE SEQUENCE [LARGE SCALE GENOMIC DNA]</scope>
    <source>
        <strain evidence="2">JCM 16704</strain>
    </source>
</reference>
<name>A0ABP7Y716_9SPHI</name>
<evidence type="ECO:0000313" key="2">
    <source>
        <dbReference type="Proteomes" id="UP001500101"/>
    </source>
</evidence>
<sequence>MRFEILLLHRRQNIRKRRPKQVLKTKKLVGLAFNKTEDFTGKEILFSFCSKDFGIFVQNKTRFENL</sequence>
<dbReference type="EMBL" id="BAAAZI010000001">
    <property type="protein sequence ID" value="GAA4131266.1"/>
    <property type="molecule type" value="Genomic_DNA"/>
</dbReference>
<protein>
    <submittedName>
        <fullName evidence="1">Uncharacterized protein</fullName>
    </submittedName>
</protein>
<accession>A0ABP7Y716</accession>
<evidence type="ECO:0000313" key="1">
    <source>
        <dbReference type="EMBL" id="GAA4131266.1"/>
    </source>
</evidence>
<keyword evidence="2" id="KW-1185">Reference proteome</keyword>
<organism evidence="1 2">
    <name type="scientific">Sphingobacterium kyonggiense</name>
    <dbReference type="NCBI Taxonomy" id="714075"/>
    <lineage>
        <taxon>Bacteria</taxon>
        <taxon>Pseudomonadati</taxon>
        <taxon>Bacteroidota</taxon>
        <taxon>Sphingobacteriia</taxon>
        <taxon>Sphingobacteriales</taxon>
        <taxon>Sphingobacteriaceae</taxon>
        <taxon>Sphingobacterium</taxon>
    </lineage>
</organism>